<dbReference type="InParanoid" id="A0A0D2VW55"/>
<reference evidence="4" key="1">
    <citation type="submission" date="2011-02" db="EMBL/GenBank/DDBJ databases">
        <title>The Genome Sequence of Capsaspora owczarzaki ATCC 30864.</title>
        <authorList>
            <person name="Russ C."/>
            <person name="Cuomo C."/>
            <person name="Burger G."/>
            <person name="Gray M.W."/>
            <person name="Holland P.W.H."/>
            <person name="King N."/>
            <person name="Lang F.B.F."/>
            <person name="Roger A.J."/>
            <person name="Ruiz-Trillo I."/>
            <person name="Young S.K."/>
            <person name="Zeng Q."/>
            <person name="Gargeya S."/>
            <person name="Alvarado L."/>
            <person name="Berlin A."/>
            <person name="Chapman S.B."/>
            <person name="Chen Z."/>
            <person name="Freedman E."/>
            <person name="Gellesch M."/>
            <person name="Goldberg J."/>
            <person name="Griggs A."/>
            <person name="Gujja S."/>
            <person name="Heilman E."/>
            <person name="Heiman D."/>
            <person name="Howarth C."/>
            <person name="Mehta T."/>
            <person name="Neiman D."/>
            <person name="Pearson M."/>
            <person name="Roberts A."/>
            <person name="Saif S."/>
            <person name="Shea T."/>
            <person name="Shenoy N."/>
            <person name="Sisk P."/>
            <person name="Stolte C."/>
            <person name="Sykes S."/>
            <person name="White J."/>
            <person name="Yandava C."/>
            <person name="Haas B."/>
            <person name="Nusbaum C."/>
            <person name="Birren B."/>
        </authorList>
    </citation>
    <scope>NUCLEOTIDE SEQUENCE</scope>
    <source>
        <strain evidence="4">ATCC 30864</strain>
    </source>
</reference>
<protein>
    <submittedName>
        <fullName evidence="3">Uncharacterized protein</fullName>
    </submittedName>
</protein>
<dbReference type="EMBL" id="KE346369">
    <property type="protein sequence ID" value="KJE95747.1"/>
    <property type="molecule type" value="Genomic_DNA"/>
</dbReference>
<dbReference type="Proteomes" id="UP000008743">
    <property type="component" value="Unassembled WGS sequence"/>
</dbReference>
<dbReference type="AlphaFoldDB" id="A0A0D2VW55"/>
<evidence type="ECO:0000256" key="1">
    <source>
        <dbReference type="SAM" id="Coils"/>
    </source>
</evidence>
<feature type="compositionally biased region" description="Basic and acidic residues" evidence="2">
    <location>
        <begin position="1"/>
        <end position="12"/>
    </location>
</feature>
<feature type="region of interest" description="Disordered" evidence="2">
    <location>
        <begin position="1"/>
        <end position="40"/>
    </location>
</feature>
<keyword evidence="4" id="KW-1185">Reference proteome</keyword>
<keyword evidence="1" id="KW-0175">Coiled coil</keyword>
<gene>
    <name evidence="3" type="ORF">CAOG_009961</name>
</gene>
<feature type="coiled-coil region" evidence="1">
    <location>
        <begin position="43"/>
        <end position="70"/>
    </location>
</feature>
<evidence type="ECO:0000256" key="2">
    <source>
        <dbReference type="SAM" id="MobiDB-lite"/>
    </source>
</evidence>
<organism evidence="3 4">
    <name type="scientific">Capsaspora owczarzaki (strain ATCC 30864)</name>
    <dbReference type="NCBI Taxonomy" id="595528"/>
    <lineage>
        <taxon>Eukaryota</taxon>
        <taxon>Filasterea</taxon>
        <taxon>Capsaspora</taxon>
    </lineage>
</organism>
<sequence>MSYSQDRQEFSVRRPLSPFAADRSPSEVQRPRVEQLPPAAVGRERLEAEIARLNAALAHSQDRLRHYEDLATATRNAGNIAEAQQYASQAQNWLATIAPTTQLLLGARFIVAR</sequence>
<accession>A0A0D2VW55</accession>
<name>A0A0D2VW55_CAPO3</name>
<proteinExistence type="predicted"/>
<evidence type="ECO:0000313" key="3">
    <source>
        <dbReference type="EMBL" id="KJE95747.1"/>
    </source>
</evidence>
<evidence type="ECO:0000313" key="4">
    <source>
        <dbReference type="Proteomes" id="UP000008743"/>
    </source>
</evidence>